<dbReference type="CDD" id="cd00010">
    <property type="entry name" value="AAI_LTSS"/>
    <property type="match status" value="1"/>
</dbReference>
<evidence type="ECO:0000256" key="2">
    <source>
        <dbReference type="ARBA" id="ARBA00009748"/>
    </source>
</evidence>
<protein>
    <submittedName>
        <fullName evidence="12">Non-specific lipid-transfer protein-like protein At5g64080 isoform X1</fullName>
    </submittedName>
</protein>
<dbReference type="KEGG" id="mcha:111006842"/>
<evidence type="ECO:0000256" key="6">
    <source>
        <dbReference type="ARBA" id="ARBA00023157"/>
    </source>
</evidence>
<evidence type="ECO:0000256" key="9">
    <source>
        <dbReference type="SAM" id="SignalP"/>
    </source>
</evidence>
<feature type="chain" id="PRO_5026999843" evidence="9">
    <location>
        <begin position="30"/>
        <end position="205"/>
    </location>
</feature>
<evidence type="ECO:0000256" key="7">
    <source>
        <dbReference type="ARBA" id="ARBA00023180"/>
    </source>
</evidence>
<keyword evidence="4" id="KW-0336">GPI-anchor</keyword>
<evidence type="ECO:0000259" key="10">
    <source>
        <dbReference type="SMART" id="SM00499"/>
    </source>
</evidence>
<accession>A0A6J1BZ84</accession>
<evidence type="ECO:0000256" key="4">
    <source>
        <dbReference type="ARBA" id="ARBA00022622"/>
    </source>
</evidence>
<dbReference type="AlphaFoldDB" id="A0A6J1BZ84"/>
<comment type="subcellular location">
    <subcellularLocation>
        <location evidence="1">Cell membrane</location>
        <topology evidence="1">Lipid-anchor</topology>
        <topology evidence="1">GPI-anchor</topology>
    </subcellularLocation>
</comment>
<evidence type="ECO:0000256" key="8">
    <source>
        <dbReference type="ARBA" id="ARBA00023288"/>
    </source>
</evidence>
<dbReference type="InterPro" id="IPR016140">
    <property type="entry name" value="Bifunc_inhib/LTP/seed_store"/>
</dbReference>
<dbReference type="InterPro" id="IPR043325">
    <property type="entry name" value="LTSS"/>
</dbReference>
<evidence type="ECO:0000256" key="5">
    <source>
        <dbReference type="ARBA" id="ARBA00022729"/>
    </source>
</evidence>
<evidence type="ECO:0000313" key="11">
    <source>
        <dbReference type="Proteomes" id="UP000504603"/>
    </source>
</evidence>
<comment type="similarity">
    <text evidence="2">Belongs to the plant LTP family.</text>
</comment>
<feature type="domain" description="Bifunctional inhibitor/plant lipid transfer protein/seed storage helical" evidence="10">
    <location>
        <begin position="42"/>
        <end position="117"/>
    </location>
</feature>
<evidence type="ECO:0000256" key="3">
    <source>
        <dbReference type="ARBA" id="ARBA00022475"/>
    </source>
</evidence>
<dbReference type="GO" id="GO:0005886">
    <property type="term" value="C:plasma membrane"/>
    <property type="evidence" value="ECO:0007669"/>
    <property type="project" value="UniProtKB-SubCell"/>
</dbReference>
<dbReference type="Gene3D" id="1.10.110.10">
    <property type="entry name" value="Plant lipid-transfer and hydrophobic proteins"/>
    <property type="match status" value="1"/>
</dbReference>
<dbReference type="GeneID" id="111006842"/>
<name>A0A6J1BZ84_MOMCH</name>
<keyword evidence="8" id="KW-0449">Lipoprotein</keyword>
<dbReference type="PANTHER" id="PTHR33044">
    <property type="entry name" value="BIFUNCTIONAL INHIBITOR/LIPID-TRANSFER PROTEIN/SEED STORAGE 2S ALBUMIN SUPERFAMILY PROTEIN-RELATED"/>
    <property type="match status" value="1"/>
</dbReference>
<dbReference type="Proteomes" id="UP000504603">
    <property type="component" value="Unplaced"/>
</dbReference>
<feature type="signal peptide" evidence="9">
    <location>
        <begin position="1"/>
        <end position="29"/>
    </location>
</feature>
<dbReference type="SMART" id="SM00499">
    <property type="entry name" value="AAI"/>
    <property type="match status" value="1"/>
</dbReference>
<proteinExistence type="inferred from homology"/>
<keyword evidence="7" id="KW-0325">Glycoprotein</keyword>
<organism evidence="11 12">
    <name type="scientific">Momordica charantia</name>
    <name type="common">Bitter gourd</name>
    <name type="synonym">Balsam pear</name>
    <dbReference type="NCBI Taxonomy" id="3673"/>
    <lineage>
        <taxon>Eukaryota</taxon>
        <taxon>Viridiplantae</taxon>
        <taxon>Streptophyta</taxon>
        <taxon>Embryophyta</taxon>
        <taxon>Tracheophyta</taxon>
        <taxon>Spermatophyta</taxon>
        <taxon>Magnoliopsida</taxon>
        <taxon>eudicotyledons</taxon>
        <taxon>Gunneridae</taxon>
        <taxon>Pentapetalae</taxon>
        <taxon>rosids</taxon>
        <taxon>fabids</taxon>
        <taxon>Cucurbitales</taxon>
        <taxon>Cucurbitaceae</taxon>
        <taxon>Momordiceae</taxon>
        <taxon>Momordica</taxon>
    </lineage>
</organism>
<reference evidence="12" key="1">
    <citation type="submission" date="2025-08" db="UniProtKB">
        <authorList>
            <consortium name="RefSeq"/>
        </authorList>
    </citation>
    <scope>IDENTIFICATION</scope>
    <source>
        <strain evidence="12">OHB3-1</strain>
    </source>
</reference>
<dbReference type="SUPFAM" id="SSF47699">
    <property type="entry name" value="Bifunctional inhibitor/lipid-transfer protein/seed storage 2S albumin"/>
    <property type="match status" value="1"/>
</dbReference>
<dbReference type="InterPro" id="IPR036312">
    <property type="entry name" value="Bifun_inhib/LTP/seed_sf"/>
</dbReference>
<keyword evidence="6" id="KW-1015">Disulfide bond</keyword>
<evidence type="ECO:0000256" key="1">
    <source>
        <dbReference type="ARBA" id="ARBA00004609"/>
    </source>
</evidence>
<dbReference type="GO" id="GO:0098552">
    <property type="term" value="C:side of membrane"/>
    <property type="evidence" value="ECO:0007669"/>
    <property type="project" value="UniProtKB-KW"/>
</dbReference>
<gene>
    <name evidence="12" type="primary">LOC111006842</name>
</gene>
<keyword evidence="3" id="KW-1003">Cell membrane</keyword>
<keyword evidence="4" id="KW-0472">Membrane</keyword>
<dbReference type="OrthoDB" id="664243at2759"/>
<dbReference type="RefSeq" id="XP_022134614.1">
    <property type="nucleotide sequence ID" value="XM_022278922.1"/>
</dbReference>
<dbReference type="Pfam" id="PF14368">
    <property type="entry name" value="LTP_2"/>
    <property type="match status" value="1"/>
</dbReference>
<evidence type="ECO:0000313" key="12">
    <source>
        <dbReference type="RefSeq" id="XP_022134614.1"/>
    </source>
</evidence>
<sequence length="205" mass="22607">MASLPSLPALPISYLSLLFLLRILPTTISQGLISSSPGIAQCTASLLPLASCAPFVQGIASVPAMACCDNLKQLYTNVPYCLCILLNGTTLSSFPLNTTRALQLPDLCSLQVNISTCSGTSMLNFFHSLLLNFNICVLKNIDIRYSTFNVNSYNSLDGLLKLFLCHLVHPVLQFLLVQTPTPQSPMLQFWLLQWLNQHQNRAFWG</sequence>
<keyword evidence="11" id="KW-1185">Reference proteome</keyword>
<keyword evidence="5 9" id="KW-0732">Signal</keyword>